<gene>
    <name evidence="2" type="ORF">FBZ87_108294</name>
</gene>
<dbReference type="PANTHER" id="PTHR46889:SF4">
    <property type="entry name" value="TRANSPOSASE INSO FOR INSERTION SEQUENCE ELEMENT IS911B-RELATED"/>
    <property type="match status" value="1"/>
</dbReference>
<dbReference type="Pfam" id="PF13276">
    <property type="entry name" value="HTH_21"/>
    <property type="match status" value="1"/>
</dbReference>
<evidence type="ECO:0000313" key="3">
    <source>
        <dbReference type="Proteomes" id="UP000320516"/>
    </source>
</evidence>
<dbReference type="EMBL" id="VITV01000008">
    <property type="protein sequence ID" value="TWB70003.1"/>
    <property type="molecule type" value="Genomic_DNA"/>
</dbReference>
<dbReference type="InterPro" id="IPR050900">
    <property type="entry name" value="Transposase_IS3/IS150/IS904"/>
</dbReference>
<proteinExistence type="predicted"/>
<sequence length="79" mass="8859">MSGTTLLAEGIACGLHRVERLMRQRGLHARPRRRDLPKDAGKRSLVAGNMLDRQFSADGPNQKWVADFTYSWTAEGGLY</sequence>
<evidence type="ECO:0000259" key="1">
    <source>
        <dbReference type="Pfam" id="PF13276"/>
    </source>
</evidence>
<dbReference type="PANTHER" id="PTHR46889">
    <property type="entry name" value="TRANSPOSASE INSF FOR INSERTION SEQUENCE IS3B-RELATED"/>
    <property type="match status" value="1"/>
</dbReference>
<organism evidence="2 3">
    <name type="scientific">Nitrospirillum amazonense</name>
    <dbReference type="NCBI Taxonomy" id="28077"/>
    <lineage>
        <taxon>Bacteria</taxon>
        <taxon>Pseudomonadati</taxon>
        <taxon>Pseudomonadota</taxon>
        <taxon>Alphaproteobacteria</taxon>
        <taxon>Rhodospirillales</taxon>
        <taxon>Azospirillaceae</taxon>
        <taxon>Nitrospirillum</taxon>
    </lineage>
</organism>
<protein>
    <recommendedName>
        <fullName evidence="1">HTH-like domain-containing protein</fullName>
    </recommendedName>
</protein>
<feature type="domain" description="HTH-like" evidence="1">
    <location>
        <begin position="6"/>
        <end position="34"/>
    </location>
</feature>
<dbReference type="AlphaFoldDB" id="A0A560JFL6"/>
<name>A0A560JFL6_9PROT</name>
<accession>A0A560JFL6</accession>
<comment type="caution">
    <text evidence="2">The sequence shown here is derived from an EMBL/GenBank/DDBJ whole genome shotgun (WGS) entry which is preliminary data.</text>
</comment>
<evidence type="ECO:0000313" key="2">
    <source>
        <dbReference type="EMBL" id="TWB70003.1"/>
    </source>
</evidence>
<reference evidence="2 3" key="1">
    <citation type="submission" date="2019-06" db="EMBL/GenBank/DDBJ databases">
        <title>Genomic Encyclopedia of Type Strains, Phase IV (KMG-V): Genome sequencing to study the core and pangenomes of soil and plant-associated prokaryotes.</title>
        <authorList>
            <person name="Whitman W."/>
        </authorList>
    </citation>
    <scope>NUCLEOTIDE SEQUENCE [LARGE SCALE GENOMIC DNA]</scope>
    <source>
        <strain evidence="2 3">BR 12005</strain>
    </source>
</reference>
<dbReference type="Proteomes" id="UP000320516">
    <property type="component" value="Unassembled WGS sequence"/>
</dbReference>
<dbReference type="InterPro" id="IPR025948">
    <property type="entry name" value="HTH-like_dom"/>
</dbReference>